<evidence type="ECO:0000313" key="6">
    <source>
        <dbReference type="Proteomes" id="UP000663881"/>
    </source>
</evidence>
<dbReference type="EMBL" id="CAJNON010000065">
    <property type="protein sequence ID" value="CAF0902261.1"/>
    <property type="molecule type" value="Genomic_DNA"/>
</dbReference>
<evidence type="ECO:0000256" key="1">
    <source>
        <dbReference type="ARBA" id="ARBA00022679"/>
    </source>
</evidence>
<gene>
    <name evidence="5" type="ORF">OKA104_LOCUS38543</name>
    <name evidence="4" type="ORF">VCS650_LOCUS9371</name>
</gene>
<dbReference type="EMBL" id="CAJOAY010007020">
    <property type="protein sequence ID" value="CAF4156453.1"/>
    <property type="molecule type" value="Genomic_DNA"/>
</dbReference>
<proteinExistence type="predicted"/>
<evidence type="ECO:0000256" key="2">
    <source>
        <dbReference type="SAM" id="Phobius"/>
    </source>
</evidence>
<keyword evidence="2" id="KW-1133">Transmembrane helix</keyword>
<dbReference type="InterPro" id="IPR000182">
    <property type="entry name" value="GNAT_dom"/>
</dbReference>
<dbReference type="Proteomes" id="UP000663881">
    <property type="component" value="Unassembled WGS sequence"/>
</dbReference>
<dbReference type="OrthoDB" id="41532at2759"/>
<name>A0A819YEZ4_9BILA</name>
<organism evidence="5 6">
    <name type="scientific">Adineta steineri</name>
    <dbReference type="NCBI Taxonomy" id="433720"/>
    <lineage>
        <taxon>Eukaryota</taxon>
        <taxon>Metazoa</taxon>
        <taxon>Spiralia</taxon>
        <taxon>Gnathifera</taxon>
        <taxon>Rotifera</taxon>
        <taxon>Eurotatoria</taxon>
        <taxon>Bdelloidea</taxon>
        <taxon>Adinetida</taxon>
        <taxon>Adinetidae</taxon>
        <taxon>Adineta</taxon>
    </lineage>
</organism>
<dbReference type="CDD" id="cd04301">
    <property type="entry name" value="NAT_SF"/>
    <property type="match status" value="1"/>
</dbReference>
<dbReference type="InterPro" id="IPR016181">
    <property type="entry name" value="Acyl_CoA_acyltransferase"/>
</dbReference>
<dbReference type="Pfam" id="PF00583">
    <property type="entry name" value="Acetyltransf_1"/>
    <property type="match status" value="1"/>
</dbReference>
<dbReference type="PROSITE" id="PS51186">
    <property type="entry name" value="GNAT"/>
    <property type="match status" value="1"/>
</dbReference>
<dbReference type="PANTHER" id="PTHR13947:SF37">
    <property type="entry name" value="LD18367P"/>
    <property type="match status" value="1"/>
</dbReference>
<feature type="transmembrane region" description="Helical" evidence="2">
    <location>
        <begin position="143"/>
        <end position="163"/>
    </location>
</feature>
<keyword evidence="2" id="KW-0472">Membrane</keyword>
<dbReference type="PANTHER" id="PTHR13947">
    <property type="entry name" value="GNAT FAMILY N-ACETYLTRANSFERASE"/>
    <property type="match status" value="1"/>
</dbReference>
<dbReference type="Proteomes" id="UP000663891">
    <property type="component" value="Unassembled WGS sequence"/>
</dbReference>
<comment type="caution">
    <text evidence="5">The sequence shown here is derived from an EMBL/GenBank/DDBJ whole genome shotgun (WGS) entry which is preliminary data.</text>
</comment>
<keyword evidence="1" id="KW-0808">Transferase</keyword>
<reference evidence="5" key="1">
    <citation type="submission" date="2021-02" db="EMBL/GenBank/DDBJ databases">
        <authorList>
            <person name="Nowell W R."/>
        </authorList>
    </citation>
    <scope>NUCLEOTIDE SEQUENCE</scope>
</reference>
<dbReference type="AlphaFoldDB" id="A0A819YEZ4"/>
<evidence type="ECO:0000313" key="4">
    <source>
        <dbReference type="EMBL" id="CAF0902261.1"/>
    </source>
</evidence>
<keyword evidence="2" id="KW-0812">Transmembrane</keyword>
<dbReference type="InterPro" id="IPR050769">
    <property type="entry name" value="NAT_camello-type"/>
</dbReference>
<dbReference type="SUPFAM" id="SSF55729">
    <property type="entry name" value="Acyl-CoA N-acyltransferases (Nat)"/>
    <property type="match status" value="1"/>
</dbReference>
<feature type="domain" description="N-acetyltransferase" evidence="3">
    <location>
        <begin position="1"/>
        <end position="94"/>
    </location>
</feature>
<sequence>MNESLRFYKDIHLDDICELRRMAVLSEYQNQHIGRKLLQTLIDFARKQDYQAIHLTTGIVMKQACSFYERCGFKRDQMFRYTIDINELISKDKKNVAVDNKKIDKMTAFFGTPVIFDTLNDLTDDDWEQINQPKMRLPMKSKYFYVQNFWMSFIALFVVGAVLSERIGSTISRILIYGGIGNTIIKAKLCSFCRQAF</sequence>
<evidence type="ECO:0000313" key="5">
    <source>
        <dbReference type="EMBL" id="CAF4156453.1"/>
    </source>
</evidence>
<evidence type="ECO:0000259" key="3">
    <source>
        <dbReference type="PROSITE" id="PS51186"/>
    </source>
</evidence>
<dbReference type="Gene3D" id="3.40.630.30">
    <property type="match status" value="1"/>
</dbReference>
<protein>
    <recommendedName>
        <fullName evidence="3">N-acetyltransferase domain-containing protein</fullName>
    </recommendedName>
</protein>
<dbReference type="GO" id="GO:0008080">
    <property type="term" value="F:N-acetyltransferase activity"/>
    <property type="evidence" value="ECO:0007669"/>
    <property type="project" value="InterPro"/>
</dbReference>
<accession>A0A819YEZ4</accession>